<dbReference type="PANTHER" id="PTHR46825">
    <property type="entry name" value="D-ALANYL-D-ALANINE-CARBOXYPEPTIDASE/ENDOPEPTIDASE AMPH"/>
    <property type="match status" value="1"/>
</dbReference>
<dbReference type="InterPro" id="IPR001466">
    <property type="entry name" value="Beta-lactam-related"/>
</dbReference>
<dbReference type="PANTHER" id="PTHR46825:SF9">
    <property type="entry name" value="BETA-LACTAMASE-RELATED DOMAIN-CONTAINING PROTEIN"/>
    <property type="match status" value="1"/>
</dbReference>
<evidence type="ECO:0000256" key="1">
    <source>
        <dbReference type="SAM" id="MobiDB-lite"/>
    </source>
</evidence>
<feature type="compositionally biased region" description="Low complexity" evidence="1">
    <location>
        <begin position="284"/>
        <end position="293"/>
    </location>
</feature>
<organism evidence="3 4">
    <name type="scientific">Kineococcus mangrovi</name>
    <dbReference type="NCBI Taxonomy" id="1660183"/>
    <lineage>
        <taxon>Bacteria</taxon>
        <taxon>Bacillati</taxon>
        <taxon>Actinomycetota</taxon>
        <taxon>Actinomycetes</taxon>
        <taxon>Kineosporiales</taxon>
        <taxon>Kineosporiaceae</taxon>
        <taxon>Kineococcus</taxon>
    </lineage>
</organism>
<feature type="compositionally biased region" description="Basic residues" evidence="1">
    <location>
        <begin position="225"/>
        <end position="241"/>
    </location>
</feature>
<dbReference type="EMBL" id="JBGGTQ010000002">
    <property type="protein sequence ID" value="MEZ0491393.1"/>
    <property type="molecule type" value="Genomic_DNA"/>
</dbReference>
<dbReference type="RefSeq" id="WP_370717438.1">
    <property type="nucleotide sequence ID" value="NZ_JBGGTQ010000002.1"/>
</dbReference>
<evidence type="ECO:0000313" key="3">
    <source>
        <dbReference type="EMBL" id="MEZ0491393.1"/>
    </source>
</evidence>
<name>A0ABV4HYA3_9ACTN</name>
<keyword evidence="3" id="KW-0378">Hydrolase</keyword>
<feature type="region of interest" description="Disordered" evidence="1">
    <location>
        <begin position="214"/>
        <end position="321"/>
    </location>
</feature>
<evidence type="ECO:0000259" key="2">
    <source>
        <dbReference type="Pfam" id="PF00144"/>
    </source>
</evidence>
<dbReference type="InterPro" id="IPR050491">
    <property type="entry name" value="AmpC-like"/>
</dbReference>
<feature type="domain" description="Beta-lactamase-related" evidence="2">
    <location>
        <begin position="27"/>
        <end position="236"/>
    </location>
</feature>
<protein>
    <submittedName>
        <fullName evidence="3">Serine hydrolase domain-containing protein</fullName>
        <ecNumber evidence="3">3.-.-.-</ecNumber>
    </submittedName>
</protein>
<dbReference type="Pfam" id="PF00144">
    <property type="entry name" value="Beta-lactamase"/>
    <property type="match status" value="1"/>
</dbReference>
<comment type="caution">
    <text evidence="3">The sequence shown here is derived from an EMBL/GenBank/DDBJ whole genome shotgun (WGS) entry which is preliminary data.</text>
</comment>
<dbReference type="InterPro" id="IPR012338">
    <property type="entry name" value="Beta-lactam/transpept-like"/>
</dbReference>
<proteinExistence type="predicted"/>
<evidence type="ECO:0000313" key="4">
    <source>
        <dbReference type="Proteomes" id="UP001566476"/>
    </source>
</evidence>
<dbReference type="GO" id="GO:0016787">
    <property type="term" value="F:hydrolase activity"/>
    <property type="evidence" value="ECO:0007669"/>
    <property type="project" value="UniProtKB-KW"/>
</dbReference>
<sequence length="321" mass="33937">MPTPPLTAATVAAAADVAARWTAFRRERLQVPGVQFAVRLHGDLVHSSAHGWADVERGVPLRTDHVFRVASHSKTFTATAVLALADAGRLRLDDLLAQHVPWVAEADPELGRATLRELLGHAAGVTRDGVEGDFWQLDGEFLDADGLREAVGRGGSLVPRSSRFKYSNIGYSLLGLVVEAVTGTSYGAHLATVTAPLGLSRTTSDLPAAGELATGYSAAATGPRRQLRHPRRRTWPRRRVSAPRPRTSRPGSAPTSRAGRDRCRSTPAASRSAWSGRPRTTPPTGWGSSASCAGTGGSWGTPGVSPGSSPRASSTPPTVWR</sequence>
<feature type="compositionally biased region" description="Polar residues" evidence="1">
    <location>
        <begin position="306"/>
        <end position="321"/>
    </location>
</feature>
<gene>
    <name evidence="3" type="ORF">AB2L28_04000</name>
</gene>
<dbReference type="Gene3D" id="3.40.710.10">
    <property type="entry name" value="DD-peptidase/beta-lactamase superfamily"/>
    <property type="match status" value="1"/>
</dbReference>
<accession>A0ABV4HYA3</accession>
<dbReference type="SUPFAM" id="SSF56601">
    <property type="entry name" value="beta-lactamase/transpeptidase-like"/>
    <property type="match status" value="1"/>
</dbReference>
<reference evidence="3 4" key="1">
    <citation type="submission" date="2024-07" db="EMBL/GenBank/DDBJ databases">
        <authorList>
            <person name="Thanompreechachai J."/>
            <person name="Duangmal K."/>
        </authorList>
    </citation>
    <scope>NUCLEOTIDE SEQUENCE [LARGE SCALE GENOMIC DNA]</scope>
    <source>
        <strain evidence="3 4">TBRC 1896</strain>
    </source>
</reference>
<keyword evidence="4" id="KW-1185">Reference proteome</keyword>
<dbReference type="Proteomes" id="UP001566476">
    <property type="component" value="Unassembled WGS sequence"/>
</dbReference>
<dbReference type="EC" id="3.-.-.-" evidence="3"/>